<dbReference type="Proteomes" id="UP000028725">
    <property type="component" value="Unassembled WGS sequence"/>
</dbReference>
<dbReference type="InterPro" id="IPR006206">
    <property type="entry name" value="Mevalonate/galactokinase"/>
</dbReference>
<keyword evidence="16" id="KW-1185">Reference proteome</keyword>
<evidence type="ECO:0000256" key="11">
    <source>
        <dbReference type="NCBIfam" id="TIGR00131"/>
    </source>
</evidence>
<dbReference type="STRING" id="394096.DB31_5541"/>
<feature type="domain" description="GHMP kinase N-terminal" evidence="12">
    <location>
        <begin position="88"/>
        <end position="171"/>
    </location>
</feature>
<dbReference type="EC" id="2.7.1.6" evidence="11"/>
<feature type="domain" description="Galactokinase N-terminal" evidence="14">
    <location>
        <begin position="4"/>
        <end position="52"/>
    </location>
</feature>
<dbReference type="PIRSF" id="PIRSF000530">
    <property type="entry name" value="Galactokinase"/>
    <property type="match status" value="1"/>
</dbReference>
<dbReference type="NCBIfam" id="TIGR00131">
    <property type="entry name" value="gal_kin"/>
    <property type="match status" value="1"/>
</dbReference>
<dbReference type="Pfam" id="PF10509">
    <property type="entry name" value="GalKase_gal_bdg"/>
    <property type="match status" value="1"/>
</dbReference>
<evidence type="ECO:0000256" key="10">
    <source>
        <dbReference type="ARBA" id="ARBA00023277"/>
    </source>
</evidence>
<dbReference type="GO" id="GO:0005524">
    <property type="term" value="F:ATP binding"/>
    <property type="evidence" value="ECO:0007669"/>
    <property type="project" value="UniProtKB-UniRule"/>
</dbReference>
<keyword evidence="8" id="KW-0460">Magnesium</keyword>
<dbReference type="PANTHER" id="PTHR10457:SF7">
    <property type="entry name" value="GALACTOKINASE-RELATED"/>
    <property type="match status" value="1"/>
</dbReference>
<keyword evidence="9" id="KW-0299">Galactose metabolism</keyword>
<keyword evidence="6 15" id="KW-0418">Kinase</keyword>
<keyword evidence="4" id="KW-0479">Metal-binding</keyword>
<organism evidence="15 16">
    <name type="scientific">Hyalangium minutum</name>
    <dbReference type="NCBI Taxonomy" id="394096"/>
    <lineage>
        <taxon>Bacteria</taxon>
        <taxon>Pseudomonadati</taxon>
        <taxon>Myxococcota</taxon>
        <taxon>Myxococcia</taxon>
        <taxon>Myxococcales</taxon>
        <taxon>Cystobacterineae</taxon>
        <taxon>Archangiaceae</taxon>
        <taxon>Hyalangium</taxon>
    </lineage>
</organism>
<evidence type="ECO:0000256" key="5">
    <source>
        <dbReference type="ARBA" id="ARBA00022741"/>
    </source>
</evidence>
<dbReference type="PROSITE" id="PS00106">
    <property type="entry name" value="GALACTOKINASE"/>
    <property type="match status" value="1"/>
</dbReference>
<dbReference type="InterPro" id="IPR036554">
    <property type="entry name" value="GHMP_kinase_C_sf"/>
</dbReference>
<comment type="similarity">
    <text evidence="1">Belongs to the GHMP kinase family. GalK subfamily.</text>
</comment>
<evidence type="ECO:0000313" key="15">
    <source>
        <dbReference type="EMBL" id="KFE70499.1"/>
    </source>
</evidence>
<dbReference type="PRINTS" id="PR00473">
    <property type="entry name" value="GALCTOKINASE"/>
</dbReference>
<evidence type="ECO:0000256" key="7">
    <source>
        <dbReference type="ARBA" id="ARBA00022840"/>
    </source>
</evidence>
<comment type="caution">
    <text evidence="15">The sequence shown here is derived from an EMBL/GenBank/DDBJ whole genome shotgun (WGS) entry which is preliminary data.</text>
</comment>
<dbReference type="FunFam" id="3.30.230.10:FF:000017">
    <property type="entry name" value="Galactokinase"/>
    <property type="match status" value="1"/>
</dbReference>
<evidence type="ECO:0000256" key="1">
    <source>
        <dbReference type="ARBA" id="ARBA00006566"/>
    </source>
</evidence>
<dbReference type="Pfam" id="PF08544">
    <property type="entry name" value="GHMP_kinases_C"/>
    <property type="match status" value="1"/>
</dbReference>
<proteinExistence type="inferred from homology"/>
<evidence type="ECO:0000256" key="2">
    <source>
        <dbReference type="ARBA" id="ARBA00022490"/>
    </source>
</evidence>
<reference evidence="15 16" key="1">
    <citation type="submission" date="2014-04" db="EMBL/GenBank/DDBJ databases">
        <title>Genome assembly of Hyalangium minutum DSM 14724.</title>
        <authorList>
            <person name="Sharma G."/>
            <person name="Subramanian S."/>
        </authorList>
    </citation>
    <scope>NUCLEOTIDE SEQUENCE [LARGE SCALE GENOMIC DNA]</scope>
    <source>
        <strain evidence="15 16">DSM 14724</strain>
    </source>
</reference>
<keyword evidence="2" id="KW-0963">Cytoplasm</keyword>
<protein>
    <recommendedName>
        <fullName evidence="11">Galactokinase</fullName>
        <ecNumber evidence="11">2.7.1.6</ecNumber>
    </recommendedName>
</protein>
<feature type="domain" description="GHMP kinase C-terminal" evidence="13">
    <location>
        <begin position="271"/>
        <end position="350"/>
    </location>
</feature>
<evidence type="ECO:0000313" key="16">
    <source>
        <dbReference type="Proteomes" id="UP000028725"/>
    </source>
</evidence>
<dbReference type="PANTHER" id="PTHR10457">
    <property type="entry name" value="MEVALONATE KINASE/GALACTOKINASE"/>
    <property type="match status" value="1"/>
</dbReference>
<dbReference type="PROSITE" id="PS00627">
    <property type="entry name" value="GHMP_KINASES_ATP"/>
    <property type="match status" value="1"/>
</dbReference>
<dbReference type="Pfam" id="PF00288">
    <property type="entry name" value="GHMP_kinases_N"/>
    <property type="match status" value="1"/>
</dbReference>
<evidence type="ECO:0000259" key="13">
    <source>
        <dbReference type="Pfam" id="PF08544"/>
    </source>
</evidence>
<dbReference type="FunFam" id="3.30.70.890:FF:000001">
    <property type="entry name" value="Galactokinase"/>
    <property type="match status" value="1"/>
</dbReference>
<dbReference type="InterPro" id="IPR014721">
    <property type="entry name" value="Ribsml_uS5_D2-typ_fold_subgr"/>
</dbReference>
<dbReference type="InterPro" id="IPR019539">
    <property type="entry name" value="GalKase_N"/>
</dbReference>
<dbReference type="OrthoDB" id="250531at2"/>
<dbReference type="InterPro" id="IPR006204">
    <property type="entry name" value="GHMP_kinase_N_dom"/>
</dbReference>
<dbReference type="SUPFAM" id="SSF55060">
    <property type="entry name" value="GHMP Kinase, C-terminal domain"/>
    <property type="match status" value="1"/>
</dbReference>
<dbReference type="PRINTS" id="PR00959">
    <property type="entry name" value="MEVGALKINASE"/>
</dbReference>
<name>A0A085WS36_9BACT</name>
<accession>A0A085WS36</accession>
<evidence type="ECO:0000256" key="3">
    <source>
        <dbReference type="ARBA" id="ARBA00022679"/>
    </source>
</evidence>
<evidence type="ECO:0000259" key="12">
    <source>
        <dbReference type="Pfam" id="PF00288"/>
    </source>
</evidence>
<dbReference type="InterPro" id="IPR000705">
    <property type="entry name" value="Galactokinase"/>
</dbReference>
<dbReference type="PATRIC" id="fig|394096.3.peg.2021"/>
<dbReference type="GO" id="GO:0006012">
    <property type="term" value="P:galactose metabolic process"/>
    <property type="evidence" value="ECO:0007669"/>
    <property type="project" value="UniProtKB-UniRule"/>
</dbReference>
<dbReference type="InterPro" id="IPR019741">
    <property type="entry name" value="Galactokinase_CS"/>
</dbReference>
<dbReference type="GO" id="GO:0046872">
    <property type="term" value="F:metal ion binding"/>
    <property type="evidence" value="ECO:0007669"/>
    <property type="project" value="UniProtKB-KW"/>
</dbReference>
<evidence type="ECO:0000259" key="14">
    <source>
        <dbReference type="Pfam" id="PF10509"/>
    </source>
</evidence>
<dbReference type="SUPFAM" id="SSF54211">
    <property type="entry name" value="Ribosomal protein S5 domain 2-like"/>
    <property type="match status" value="1"/>
</dbReference>
<sequence>MSPSFQDLFGHPPEVEAEAPGRVNLIGEHTDYNGGYVLPMAIPQQTQVALRRRADKRVRAFSVNTSRSGEILEYELGQESVGKHWLDYVKGVTQVLQREGHALTGFEIWISSEVPLGSGLSSSASLDVAILRALRELFSLPVEDVPLAILGQKVENDFVGAPVGIMDPMAVHLADQGMALFLDTRLMRFERVPLPRALDPIVINSGVAHNHAAGDYRVRRAECEQAAALLGVQQLRDLSTVDLLRAEKLPAPLGQRVRHVVTENARVLAAVQALRSEELDRLGNLFYASHDSQRRDYEVSVPEIDLLVDIAKEDADVYGARLTGGGFGGSVVMLAKAGTGSDAAARIAEIYAKRSGQRPSVLVPQAHS</sequence>
<gene>
    <name evidence="15" type="ORF">DB31_5541</name>
</gene>
<dbReference type="GO" id="GO:0005829">
    <property type="term" value="C:cytosol"/>
    <property type="evidence" value="ECO:0007669"/>
    <property type="project" value="TreeGrafter"/>
</dbReference>
<evidence type="ECO:0000256" key="4">
    <source>
        <dbReference type="ARBA" id="ARBA00022723"/>
    </source>
</evidence>
<dbReference type="GO" id="GO:0004335">
    <property type="term" value="F:galactokinase activity"/>
    <property type="evidence" value="ECO:0007669"/>
    <property type="project" value="UniProtKB-UniRule"/>
</dbReference>
<keyword evidence="5" id="KW-0547">Nucleotide-binding</keyword>
<dbReference type="InterPro" id="IPR020568">
    <property type="entry name" value="Ribosomal_Su5_D2-typ_SF"/>
</dbReference>
<evidence type="ECO:0000256" key="6">
    <source>
        <dbReference type="ARBA" id="ARBA00022777"/>
    </source>
</evidence>
<dbReference type="InterPro" id="IPR013750">
    <property type="entry name" value="GHMP_kinase_C_dom"/>
</dbReference>
<dbReference type="Gene3D" id="3.30.230.10">
    <property type="match status" value="1"/>
</dbReference>
<dbReference type="InterPro" id="IPR006203">
    <property type="entry name" value="GHMP_knse_ATP-bd_CS"/>
</dbReference>
<dbReference type="Gene3D" id="3.30.70.890">
    <property type="entry name" value="GHMP kinase, C-terminal domain"/>
    <property type="match status" value="1"/>
</dbReference>
<dbReference type="AlphaFoldDB" id="A0A085WS36"/>
<evidence type="ECO:0000256" key="8">
    <source>
        <dbReference type="ARBA" id="ARBA00022842"/>
    </source>
</evidence>
<keyword evidence="10" id="KW-0119">Carbohydrate metabolism</keyword>
<dbReference type="EMBL" id="JMCB01000003">
    <property type="protein sequence ID" value="KFE70499.1"/>
    <property type="molecule type" value="Genomic_DNA"/>
</dbReference>
<dbReference type="RefSeq" id="WP_044185656.1">
    <property type="nucleotide sequence ID" value="NZ_JMCB01000003.1"/>
</dbReference>
<keyword evidence="3" id="KW-0808">Transferase</keyword>
<evidence type="ECO:0000256" key="9">
    <source>
        <dbReference type="ARBA" id="ARBA00023144"/>
    </source>
</evidence>
<keyword evidence="7" id="KW-0067">ATP-binding</keyword>